<evidence type="ECO:0000256" key="1">
    <source>
        <dbReference type="ARBA" id="ARBA00010928"/>
    </source>
</evidence>
<dbReference type="RefSeq" id="WP_013271176.1">
    <property type="nucleotide sequence ID" value="NC_014376.1"/>
</dbReference>
<dbReference type="SUPFAM" id="SSF51735">
    <property type="entry name" value="NAD(P)-binding Rossmann-fold domains"/>
    <property type="match status" value="1"/>
</dbReference>
<dbReference type="KEGG" id="csh:Closa_0441"/>
<dbReference type="Pfam" id="PF22725">
    <property type="entry name" value="GFO_IDH_MocA_C3"/>
    <property type="match status" value="1"/>
</dbReference>
<evidence type="ECO:0000313" key="6">
    <source>
        <dbReference type="Proteomes" id="UP000001662"/>
    </source>
</evidence>
<dbReference type="GO" id="GO:0016491">
    <property type="term" value="F:oxidoreductase activity"/>
    <property type="evidence" value="ECO:0007669"/>
    <property type="project" value="UniProtKB-KW"/>
</dbReference>
<dbReference type="InterPro" id="IPR055170">
    <property type="entry name" value="GFO_IDH_MocA-like_dom"/>
</dbReference>
<dbReference type="AlphaFoldDB" id="D9R3W5"/>
<name>D9R3W5_LACSW</name>
<dbReference type="PANTHER" id="PTHR22604:SF105">
    <property type="entry name" value="TRANS-1,2-DIHYDROBENZENE-1,2-DIOL DEHYDROGENASE"/>
    <property type="match status" value="1"/>
</dbReference>
<evidence type="ECO:0000259" key="4">
    <source>
        <dbReference type="Pfam" id="PF22725"/>
    </source>
</evidence>
<dbReference type="Proteomes" id="UP000001662">
    <property type="component" value="Chromosome"/>
</dbReference>
<dbReference type="Gene3D" id="3.30.360.10">
    <property type="entry name" value="Dihydrodipicolinate Reductase, domain 2"/>
    <property type="match status" value="1"/>
</dbReference>
<protein>
    <submittedName>
        <fullName evidence="5">Oxidoreductase domain protein</fullName>
    </submittedName>
</protein>
<feature type="domain" description="GFO/IDH/MocA-like oxidoreductase" evidence="4">
    <location>
        <begin position="132"/>
        <end position="245"/>
    </location>
</feature>
<proteinExistence type="inferred from homology"/>
<keyword evidence="6" id="KW-1185">Reference proteome</keyword>
<dbReference type="EMBL" id="CP002109">
    <property type="protein sequence ID" value="ADL03078.1"/>
    <property type="molecule type" value="Genomic_DNA"/>
</dbReference>
<keyword evidence="2" id="KW-0560">Oxidoreductase</keyword>
<reference evidence="5" key="1">
    <citation type="submission" date="2010-07" db="EMBL/GenBank/DDBJ databases">
        <title>Complete sequence of Clostridium saccharolyticum WM1.</title>
        <authorList>
            <consortium name="US DOE Joint Genome Institute"/>
            <person name="Lucas S."/>
            <person name="Copeland A."/>
            <person name="Lapidus A."/>
            <person name="Cheng J.-F."/>
            <person name="Bruce D."/>
            <person name="Goodwin L."/>
            <person name="Pitluck S."/>
            <person name="Chertkov O."/>
            <person name="Detter J.C."/>
            <person name="Han C."/>
            <person name="Tapia R."/>
            <person name="Land M."/>
            <person name="Hauser L."/>
            <person name="Chang Y.-J."/>
            <person name="Jeffries C."/>
            <person name="Kyrpides N."/>
            <person name="Ivanova N."/>
            <person name="Mikhailova N."/>
            <person name="Mouttaki H."/>
            <person name="Lin L."/>
            <person name="Zhou J."/>
            <person name="Hemme C.L."/>
            <person name="Woyke T."/>
        </authorList>
    </citation>
    <scope>NUCLEOTIDE SEQUENCE [LARGE SCALE GENOMIC DNA]</scope>
    <source>
        <strain evidence="5">WM1</strain>
    </source>
</reference>
<dbReference type="InterPro" id="IPR050984">
    <property type="entry name" value="Gfo/Idh/MocA_domain"/>
</dbReference>
<comment type="similarity">
    <text evidence="1">Belongs to the Gfo/Idh/MocA family.</text>
</comment>
<dbReference type="SUPFAM" id="SSF55347">
    <property type="entry name" value="Glyceraldehyde-3-phosphate dehydrogenase-like, C-terminal domain"/>
    <property type="match status" value="1"/>
</dbReference>
<dbReference type="PaxDb" id="610130-Closa_0441"/>
<dbReference type="GO" id="GO:0000166">
    <property type="term" value="F:nucleotide binding"/>
    <property type="evidence" value="ECO:0007669"/>
    <property type="project" value="InterPro"/>
</dbReference>
<dbReference type="eggNOG" id="COG0673">
    <property type="taxonomic scope" value="Bacteria"/>
</dbReference>
<accession>D9R3W5</accession>
<evidence type="ECO:0000313" key="5">
    <source>
        <dbReference type="EMBL" id="ADL03078.1"/>
    </source>
</evidence>
<dbReference type="Gene3D" id="3.40.50.720">
    <property type="entry name" value="NAD(P)-binding Rossmann-like Domain"/>
    <property type="match status" value="1"/>
</dbReference>
<dbReference type="InterPro" id="IPR036291">
    <property type="entry name" value="NAD(P)-bd_dom_sf"/>
</dbReference>
<evidence type="ECO:0000256" key="2">
    <source>
        <dbReference type="ARBA" id="ARBA00023002"/>
    </source>
</evidence>
<organism evidence="5 6">
    <name type="scientific">Lacrimispora saccharolytica (strain ATCC 35040 / DSM 2544 / NRCC 2533 / WM1)</name>
    <name type="common">Clostridium saccharolyticum</name>
    <dbReference type="NCBI Taxonomy" id="610130"/>
    <lineage>
        <taxon>Bacteria</taxon>
        <taxon>Bacillati</taxon>
        <taxon>Bacillota</taxon>
        <taxon>Clostridia</taxon>
        <taxon>Lachnospirales</taxon>
        <taxon>Lachnospiraceae</taxon>
        <taxon>Lacrimispora</taxon>
    </lineage>
</organism>
<dbReference type="OrthoDB" id="9783105at2"/>
<gene>
    <name evidence="5" type="ordered locus">Closa_0441</name>
</gene>
<sequence>MEALKIGIMGTGGIASILAETMLQMPQVALMGAGSRSLEKAEEFAARFSLERAYGSYEELVKDPDIQLIYIATPHSEHYSNAKLCLENGKHVLCEKAFAANYAQAKEMTDLAREKKLLITEAMWVRYMPMAKTLKEILHSGIIGEPMTLTANLCYLISDRPRLIKPELAGGALLDVGVYTLNFASLVFGDEISDIQSSVIKTESGVDAQNSMTLCYPGGKMAILNSSLRVLSDRLGIIYGTKGYLVVENVNNFEAIRVYDAKRQLVETHLQPEQISGYEYQIEASREAIRNGWTQCPQMPHKTILAIMKVMDELRRQWGIRYPFEI</sequence>
<dbReference type="HOGENOM" id="CLU_023194_7_2_9"/>
<dbReference type="STRING" id="610130.Closa_0441"/>
<dbReference type="InterPro" id="IPR000683">
    <property type="entry name" value="Gfo/Idh/MocA-like_OxRdtase_N"/>
</dbReference>
<dbReference type="Pfam" id="PF01408">
    <property type="entry name" value="GFO_IDH_MocA"/>
    <property type="match status" value="1"/>
</dbReference>
<evidence type="ECO:0000259" key="3">
    <source>
        <dbReference type="Pfam" id="PF01408"/>
    </source>
</evidence>
<feature type="domain" description="Gfo/Idh/MocA-like oxidoreductase N-terminal" evidence="3">
    <location>
        <begin position="4"/>
        <end position="120"/>
    </location>
</feature>
<dbReference type="PANTHER" id="PTHR22604">
    <property type="entry name" value="OXIDOREDUCTASES"/>
    <property type="match status" value="1"/>
</dbReference>